<sequence>MRLLKWTPFFDIEEESLKVLVKSSSPSLHLHMINPQIIDQATASYSCPYVVDVLVVLDITTKYLNKIDGFRKHVIFAEI</sequence>
<accession>A0AAV7HFG1</accession>
<name>A0AAV7HFG1_DENCH</name>
<comment type="caution">
    <text evidence="1">The sequence shown here is derived from an EMBL/GenBank/DDBJ whole genome shotgun (WGS) entry which is preliminary data.</text>
</comment>
<protein>
    <submittedName>
        <fullName evidence="1">Uncharacterized protein</fullName>
    </submittedName>
</protein>
<organism evidence="1 2">
    <name type="scientific">Dendrobium chrysotoxum</name>
    <name type="common">Orchid</name>
    <dbReference type="NCBI Taxonomy" id="161865"/>
    <lineage>
        <taxon>Eukaryota</taxon>
        <taxon>Viridiplantae</taxon>
        <taxon>Streptophyta</taxon>
        <taxon>Embryophyta</taxon>
        <taxon>Tracheophyta</taxon>
        <taxon>Spermatophyta</taxon>
        <taxon>Magnoliopsida</taxon>
        <taxon>Liliopsida</taxon>
        <taxon>Asparagales</taxon>
        <taxon>Orchidaceae</taxon>
        <taxon>Epidendroideae</taxon>
        <taxon>Malaxideae</taxon>
        <taxon>Dendrobiinae</taxon>
        <taxon>Dendrobium</taxon>
    </lineage>
</organism>
<keyword evidence="2" id="KW-1185">Reference proteome</keyword>
<evidence type="ECO:0000313" key="2">
    <source>
        <dbReference type="Proteomes" id="UP000775213"/>
    </source>
</evidence>
<evidence type="ECO:0000313" key="1">
    <source>
        <dbReference type="EMBL" id="KAH0467746.1"/>
    </source>
</evidence>
<proteinExistence type="predicted"/>
<dbReference type="Proteomes" id="UP000775213">
    <property type="component" value="Unassembled WGS sequence"/>
</dbReference>
<dbReference type="AlphaFoldDB" id="A0AAV7HFG1"/>
<dbReference type="EMBL" id="JAGFBR010000004">
    <property type="protein sequence ID" value="KAH0467746.1"/>
    <property type="molecule type" value="Genomic_DNA"/>
</dbReference>
<reference evidence="1 2" key="1">
    <citation type="journal article" date="2021" name="Hortic Res">
        <title>Chromosome-scale assembly of the Dendrobium chrysotoxum genome enhances the understanding of orchid evolution.</title>
        <authorList>
            <person name="Zhang Y."/>
            <person name="Zhang G.Q."/>
            <person name="Zhang D."/>
            <person name="Liu X.D."/>
            <person name="Xu X.Y."/>
            <person name="Sun W.H."/>
            <person name="Yu X."/>
            <person name="Zhu X."/>
            <person name="Wang Z.W."/>
            <person name="Zhao X."/>
            <person name="Zhong W.Y."/>
            <person name="Chen H."/>
            <person name="Yin W.L."/>
            <person name="Huang T."/>
            <person name="Niu S.C."/>
            <person name="Liu Z.J."/>
        </authorList>
    </citation>
    <scope>NUCLEOTIDE SEQUENCE [LARGE SCALE GENOMIC DNA]</scope>
    <source>
        <strain evidence="1">Lindl</strain>
    </source>
</reference>
<gene>
    <name evidence="1" type="ORF">IEQ34_002779</name>
</gene>